<dbReference type="Proteomes" id="UP000018769">
    <property type="component" value="Chromosome I"/>
</dbReference>
<protein>
    <submittedName>
        <fullName evidence="2">Uncharacterized protein</fullName>
    </submittedName>
</protein>
<dbReference type="HOGENOM" id="CLU_423173_0_0_7"/>
<dbReference type="KEGG" id="dpb:BABL1_gene_190"/>
<dbReference type="STRING" id="673862.BABL1_gene_190"/>
<organism evidence="2 3">
    <name type="scientific">Candidatus Babela massiliensis</name>
    <dbReference type="NCBI Taxonomy" id="673862"/>
    <lineage>
        <taxon>Bacteria</taxon>
        <taxon>Candidatus Babelota</taxon>
        <taxon>Candidatus Babeliae</taxon>
        <taxon>Candidatus Babeliales</taxon>
        <taxon>Candidatus Babeliaceae</taxon>
        <taxon>Candidatus Babela</taxon>
    </lineage>
</organism>
<sequence>MKKNIVRIFLTVTILISNAALKSMDCPRVLLEEQGYTENYDIEKGYNYREYVDPLYQELSDSEYASDNEFNIGNVDDEVIIRILDTDEKSDEFSQIQEQESESNNLQGYNPFLESEAYVNEEVLEANNRTLLNPADIWTPFSDEIQPINTQSNLSQEMYTVSKQYSLVGDGILCTDEYENFKAKRALILAAARARQNNQANLVANYVYSSPNCKIESRNKIQLSDSLPDDIVSPSRWQDNPTNPDPVKINGRHLDRTLPDHIRKRQFYRPALVKDRQALIVFIAVHGTWQQNSEIFHKDIDKNDKKLKGLVYNHIKKLAAFYATSKEKNLELLSLRWNGELGEGGRTDAGHFLKELICETPGYRNSELVFLGHSHGCNIINEFTNRIEKPIDIYLIYFGCPRRTESKYQPKHYKVLLYFHSDSDFFTVAGRDHMKALKWLALPGLGGIATGALSGFYLGGPAGAVGGGVVGLATGGTIAMVQFNERMGGDNHFSEVDDAITVGFRTKFNAWNASHGGLLQAIQFLPKILDKLVDNYRLNYIESANFHLNVDTQCDSSKEDPVTLVIFKKLKCNENIPPAKTDIISLKTPELEYERDPLILKRDQKRTEDSCSEKDHEAYKKKYKPILTLIRKTIDIKDNFKEELSMK</sequence>
<dbReference type="OrthoDB" id="231913at2"/>
<feature type="chain" id="PRO_5004744554" evidence="1">
    <location>
        <begin position="20"/>
        <end position="647"/>
    </location>
</feature>
<evidence type="ECO:0000313" key="2">
    <source>
        <dbReference type="EMBL" id="CDK30825.1"/>
    </source>
</evidence>
<keyword evidence="1" id="KW-0732">Signal</keyword>
<evidence type="ECO:0000313" key="3">
    <source>
        <dbReference type="Proteomes" id="UP000018769"/>
    </source>
</evidence>
<keyword evidence="3" id="KW-1185">Reference proteome</keyword>
<proteinExistence type="predicted"/>
<dbReference type="RefSeq" id="WP_023792564.1">
    <property type="nucleotide sequence ID" value="NC_023003.1"/>
</dbReference>
<reference evidence="2 3" key="1">
    <citation type="journal article" date="2015" name="Biol. Direct">
        <title>Babela massiliensis, a representative of a widespread bacterial phylum with unusual adaptations to parasitism in amoebae.</title>
        <authorList>
            <person name="Pagnier I."/>
            <person name="Yutin N."/>
            <person name="Croce O."/>
            <person name="Makarova K.S."/>
            <person name="Wolf Y.I."/>
            <person name="Benamar S."/>
            <person name="Raoult D."/>
            <person name="Koonin E.V."/>
            <person name="La Scola B."/>
        </authorList>
    </citation>
    <scope>NUCLEOTIDE SEQUENCE [LARGE SCALE GENOMIC DNA]</scope>
    <source>
        <strain evidence="3">BABL1</strain>
    </source>
</reference>
<dbReference type="InterPro" id="IPR029058">
    <property type="entry name" value="AB_hydrolase_fold"/>
</dbReference>
<feature type="signal peptide" evidence="1">
    <location>
        <begin position="1"/>
        <end position="19"/>
    </location>
</feature>
<name>V6DGY7_9BACT</name>
<dbReference type="EMBL" id="HG793133">
    <property type="protein sequence ID" value="CDK30825.1"/>
    <property type="molecule type" value="Genomic_DNA"/>
</dbReference>
<dbReference type="SUPFAM" id="SSF53474">
    <property type="entry name" value="alpha/beta-Hydrolases"/>
    <property type="match status" value="1"/>
</dbReference>
<gene>
    <name evidence="2" type="ORF">BABL1_gene_190</name>
</gene>
<dbReference type="AlphaFoldDB" id="V6DGY7"/>
<accession>V6DGY7</accession>
<evidence type="ECO:0000256" key="1">
    <source>
        <dbReference type="SAM" id="SignalP"/>
    </source>
</evidence>